<evidence type="ECO:0000313" key="5">
    <source>
        <dbReference type="EMBL" id="GAA4624511.1"/>
    </source>
</evidence>
<comment type="caution">
    <text evidence="5">The sequence shown here is derived from an EMBL/GenBank/DDBJ whole genome shotgun (WGS) entry which is preliminary data.</text>
</comment>
<dbReference type="RefSeq" id="WP_345430886.1">
    <property type="nucleotide sequence ID" value="NZ_BAABHK010000003.1"/>
</dbReference>
<dbReference type="CDD" id="cd14748">
    <property type="entry name" value="PBP2_UgpB"/>
    <property type="match status" value="1"/>
</dbReference>
<evidence type="ECO:0000256" key="4">
    <source>
        <dbReference type="SAM" id="SignalP"/>
    </source>
</evidence>
<reference evidence="6" key="1">
    <citation type="journal article" date="2019" name="Int. J. Syst. Evol. Microbiol.">
        <title>The Global Catalogue of Microorganisms (GCM) 10K type strain sequencing project: providing services to taxonomists for standard genome sequencing and annotation.</title>
        <authorList>
            <consortium name="The Broad Institute Genomics Platform"/>
            <consortium name="The Broad Institute Genome Sequencing Center for Infectious Disease"/>
            <person name="Wu L."/>
            <person name="Ma J."/>
        </authorList>
    </citation>
    <scope>NUCLEOTIDE SEQUENCE [LARGE SCALE GENOMIC DNA]</scope>
    <source>
        <strain evidence="6">JCM 17939</strain>
    </source>
</reference>
<dbReference type="SUPFAM" id="SSF53850">
    <property type="entry name" value="Periplasmic binding protein-like II"/>
    <property type="match status" value="1"/>
</dbReference>
<dbReference type="Proteomes" id="UP001501442">
    <property type="component" value="Unassembled WGS sequence"/>
</dbReference>
<dbReference type="InterPro" id="IPR006061">
    <property type="entry name" value="SBP_1_CS"/>
</dbReference>
<dbReference type="PANTHER" id="PTHR43649">
    <property type="entry name" value="ARABINOSE-BINDING PROTEIN-RELATED"/>
    <property type="match status" value="1"/>
</dbReference>
<protein>
    <submittedName>
        <fullName evidence="5">ABC transporter substrate-binding protein</fullName>
    </submittedName>
</protein>
<keyword evidence="3 4" id="KW-0732">Signal</keyword>
<accession>A0ABP8U7S9</accession>
<dbReference type="PROSITE" id="PS51257">
    <property type="entry name" value="PROKAR_LIPOPROTEIN"/>
    <property type="match status" value="1"/>
</dbReference>
<keyword evidence="2" id="KW-0813">Transport</keyword>
<dbReference type="Gene3D" id="3.40.190.10">
    <property type="entry name" value="Periplasmic binding protein-like II"/>
    <property type="match status" value="1"/>
</dbReference>
<organism evidence="5 6">
    <name type="scientific">Actinoallomurus vinaceus</name>
    <dbReference type="NCBI Taxonomy" id="1080074"/>
    <lineage>
        <taxon>Bacteria</taxon>
        <taxon>Bacillati</taxon>
        <taxon>Actinomycetota</taxon>
        <taxon>Actinomycetes</taxon>
        <taxon>Streptosporangiales</taxon>
        <taxon>Thermomonosporaceae</taxon>
        <taxon>Actinoallomurus</taxon>
    </lineage>
</organism>
<name>A0ABP8U7S9_9ACTN</name>
<evidence type="ECO:0000256" key="1">
    <source>
        <dbReference type="ARBA" id="ARBA00008520"/>
    </source>
</evidence>
<evidence type="ECO:0000256" key="3">
    <source>
        <dbReference type="ARBA" id="ARBA00022729"/>
    </source>
</evidence>
<proteinExistence type="inferred from homology"/>
<feature type="chain" id="PRO_5046730615" evidence="4">
    <location>
        <begin position="22"/>
        <end position="427"/>
    </location>
</feature>
<gene>
    <name evidence="5" type="ORF">GCM10023196_024940</name>
</gene>
<keyword evidence="6" id="KW-1185">Reference proteome</keyword>
<comment type="similarity">
    <text evidence="1">Belongs to the bacterial solute-binding protein 1 family.</text>
</comment>
<dbReference type="PROSITE" id="PS01037">
    <property type="entry name" value="SBP_BACTERIAL_1"/>
    <property type="match status" value="1"/>
</dbReference>
<dbReference type="PANTHER" id="PTHR43649:SF30">
    <property type="entry name" value="ABC TRANSPORTER SUBSTRATE-BINDING PROTEIN"/>
    <property type="match status" value="1"/>
</dbReference>
<sequence>MKRIAPILALLLVGAAACSSGGRTESSGPVEITIWHGQADIAAKSIEGLVAKFNSTHPNIKVRTDSGGATADAMLPKVTAALAAGTYPDIAYLYGSWAPNVAHSPKAADLSKVVRDPKIGWNDFWPNTRQVATVGHKVIGFPANVDDLAVLYNKKLLAKAGLRPPGPDWTWDDFRTMAHRLTDAATQTYGTTWAVSGGEETTWTYWPLVWQNGGQILSPDMKRTAFDSPAGVQGLTLLQQMAVQDKSVYIDSSPAEKGQKLFESGRLGLFLAGPWVLPDVQAAKIDYGIAPLPGTNGDHQTISGPDDWAVLDHGSRRVKAATEFLTWLTAPEQQLVWMNDTGALPTRQSIAKLPGYQAYLRKYPGVDVVTANLANARQVRPASTRYPRVSAYVAGAITSVLLGRSDPKTALDDAARKSDALLRVPGA</sequence>
<dbReference type="EMBL" id="BAABHK010000003">
    <property type="protein sequence ID" value="GAA4624511.1"/>
    <property type="molecule type" value="Genomic_DNA"/>
</dbReference>
<dbReference type="Pfam" id="PF01547">
    <property type="entry name" value="SBP_bac_1"/>
    <property type="match status" value="1"/>
</dbReference>
<dbReference type="InterPro" id="IPR050490">
    <property type="entry name" value="Bact_solute-bd_prot1"/>
</dbReference>
<evidence type="ECO:0000313" key="6">
    <source>
        <dbReference type="Proteomes" id="UP001501442"/>
    </source>
</evidence>
<dbReference type="InterPro" id="IPR006059">
    <property type="entry name" value="SBP"/>
</dbReference>
<evidence type="ECO:0000256" key="2">
    <source>
        <dbReference type="ARBA" id="ARBA00022448"/>
    </source>
</evidence>
<feature type="signal peptide" evidence="4">
    <location>
        <begin position="1"/>
        <end position="21"/>
    </location>
</feature>